<reference evidence="1 2" key="1">
    <citation type="journal article" date="2019" name="Gut">
        <title>Antibiotics-induced monodominance of a novel gut bacterial order.</title>
        <authorList>
            <person name="Hildebrand F."/>
            <person name="Moitinho-Silva L."/>
            <person name="Blasche S."/>
            <person name="Jahn M.T."/>
            <person name="Gossmann T.I."/>
            <person name="Heuerta-Cepas J."/>
            <person name="Hercog R."/>
            <person name="Luetge M."/>
            <person name="Bahram M."/>
            <person name="Pryszlak A."/>
            <person name="Alves R.J."/>
            <person name="Waszak S.M."/>
            <person name="Zhu A."/>
            <person name="Ye L."/>
            <person name="Costea P.I."/>
            <person name="Aalvink S."/>
            <person name="Belzer C."/>
            <person name="Forslund S.K."/>
            <person name="Sunagawa S."/>
            <person name="Hentschel U."/>
            <person name="Merten C."/>
            <person name="Patil K.R."/>
            <person name="Benes V."/>
            <person name="Bork P."/>
        </authorList>
    </citation>
    <scope>NUCLEOTIDE SEQUENCE [LARGE SCALE GENOMIC DNA]</scope>
    <source>
        <strain evidence="1 2">HDS1380</strain>
    </source>
</reference>
<dbReference type="RefSeq" id="WP_129224374.1">
    <property type="nucleotide sequence ID" value="NZ_SDOZ01000002.1"/>
</dbReference>
<proteinExistence type="predicted"/>
<keyword evidence="2" id="KW-1185">Reference proteome</keyword>
<dbReference type="AlphaFoldDB" id="A0A4Q2KC69"/>
<protein>
    <submittedName>
        <fullName evidence="1">DUF4313 domain-containing protein</fullName>
    </submittedName>
</protein>
<comment type="caution">
    <text evidence="1">The sequence shown here is derived from an EMBL/GenBank/DDBJ whole genome shotgun (WGS) entry which is preliminary data.</text>
</comment>
<sequence length="108" mass="12688">MKTFSIPFYKDMEFAFTTDTYAINGNTCIGIWCKEGDYIEPFANLTVNLDLPLIKNTAFIDVNNLDKRLISYLEKNGFIKCLKVTRRSGYVTYPLYRLELNKIKEYKF</sequence>
<accession>A0A4Q2KC69</accession>
<dbReference type="InterPro" id="IPR025462">
    <property type="entry name" value="DUF4313"/>
</dbReference>
<evidence type="ECO:0000313" key="2">
    <source>
        <dbReference type="Proteomes" id="UP000291269"/>
    </source>
</evidence>
<dbReference type="Proteomes" id="UP000291269">
    <property type="component" value="Unassembled WGS sequence"/>
</dbReference>
<dbReference type="EMBL" id="SDOZ01000002">
    <property type="protein sequence ID" value="RXZ61567.1"/>
    <property type="molecule type" value="Genomic_DNA"/>
</dbReference>
<name>A0A4Q2KC69_9FIRM</name>
<evidence type="ECO:0000313" key="1">
    <source>
        <dbReference type="EMBL" id="RXZ61567.1"/>
    </source>
</evidence>
<dbReference type="OrthoDB" id="2056052at2"/>
<gene>
    <name evidence="1" type="ORF">ESZ91_04015</name>
</gene>
<dbReference type="Pfam" id="PF14190">
    <property type="entry name" value="DUF4313"/>
    <property type="match status" value="1"/>
</dbReference>
<organism evidence="1 2">
    <name type="scientific">Candidatus Borkfalkia ceftriaxoniphila</name>
    <dbReference type="NCBI Taxonomy" id="2508949"/>
    <lineage>
        <taxon>Bacteria</taxon>
        <taxon>Bacillati</taxon>
        <taxon>Bacillota</taxon>
        <taxon>Clostridia</taxon>
        <taxon>Christensenellales</taxon>
        <taxon>Christensenellaceae</taxon>
        <taxon>Candidatus Borkfalkia</taxon>
    </lineage>
</organism>